<proteinExistence type="predicted"/>
<dbReference type="AlphaFoldDB" id="A0A0C2IDL0"/>
<organism evidence="2 3">
    <name type="scientific">Pseudomonas batumici</name>
    <dbReference type="NCBI Taxonomy" id="226910"/>
    <lineage>
        <taxon>Bacteria</taxon>
        <taxon>Pseudomonadati</taxon>
        <taxon>Pseudomonadota</taxon>
        <taxon>Gammaproteobacteria</taxon>
        <taxon>Pseudomonadales</taxon>
        <taxon>Pseudomonadaceae</taxon>
        <taxon>Pseudomonas</taxon>
    </lineage>
</organism>
<dbReference type="Proteomes" id="UP000031535">
    <property type="component" value="Unassembled WGS sequence"/>
</dbReference>
<sequence>MGIDVLVVEGSGLSHGGARRKESTRGCRITAAGRQTSRPS</sequence>
<dbReference type="EMBL" id="JXDG01000041">
    <property type="protein sequence ID" value="KIH83067.1"/>
    <property type="molecule type" value="Genomic_DNA"/>
</dbReference>
<evidence type="ECO:0000313" key="3">
    <source>
        <dbReference type="Proteomes" id="UP000031535"/>
    </source>
</evidence>
<evidence type="ECO:0000313" key="2">
    <source>
        <dbReference type="EMBL" id="KIH83067.1"/>
    </source>
</evidence>
<keyword evidence="3" id="KW-1185">Reference proteome</keyword>
<protein>
    <submittedName>
        <fullName evidence="2">Uncharacterized protein</fullName>
    </submittedName>
</protein>
<dbReference type="PATRIC" id="fig|226910.6.peg.3246"/>
<feature type="region of interest" description="Disordered" evidence="1">
    <location>
        <begin position="9"/>
        <end position="40"/>
    </location>
</feature>
<reference evidence="2 3" key="1">
    <citation type="submission" date="2015-01" db="EMBL/GenBank/DDBJ databases">
        <title>Complete genome of Pseudomonas batumici UCM B-321 producer of the batumin antibiotic with strong antistaphilococcal and potential anticancer activity.</title>
        <authorList>
            <person name="Klochko V.V."/>
            <person name="Zelena L.B."/>
            <person name="Elena K.A."/>
            <person name="Reva O.N."/>
        </authorList>
    </citation>
    <scope>NUCLEOTIDE SEQUENCE [LARGE SCALE GENOMIC DNA]</scope>
    <source>
        <strain evidence="2 3">UCM B-321</strain>
    </source>
</reference>
<dbReference type="STRING" id="226910.UCMB321_3257"/>
<comment type="caution">
    <text evidence="2">The sequence shown here is derived from an EMBL/GenBank/DDBJ whole genome shotgun (WGS) entry which is preliminary data.</text>
</comment>
<gene>
    <name evidence="2" type="ORF">UCMB321_3257</name>
</gene>
<accession>A0A0C2IDL0</accession>
<name>A0A0C2IDL0_9PSED</name>
<evidence type="ECO:0000256" key="1">
    <source>
        <dbReference type="SAM" id="MobiDB-lite"/>
    </source>
</evidence>